<evidence type="ECO:0000313" key="2">
    <source>
        <dbReference type="Proteomes" id="UP000571554"/>
    </source>
</evidence>
<organism evidence="1 2">
    <name type="scientific">Paraburkholderia bannensis</name>
    <dbReference type="NCBI Taxonomy" id="765414"/>
    <lineage>
        <taxon>Bacteria</taxon>
        <taxon>Pseudomonadati</taxon>
        <taxon>Pseudomonadota</taxon>
        <taxon>Betaproteobacteria</taxon>
        <taxon>Burkholderiales</taxon>
        <taxon>Burkholderiaceae</taxon>
        <taxon>Paraburkholderia</taxon>
    </lineage>
</organism>
<name>A0A7W9WWC5_9BURK</name>
<proteinExistence type="predicted"/>
<comment type="caution">
    <text evidence="1">The sequence shown here is derived from an EMBL/GenBank/DDBJ whole genome shotgun (WGS) entry which is preliminary data.</text>
</comment>
<protein>
    <submittedName>
        <fullName evidence="1">Uncharacterized protein</fullName>
    </submittedName>
</protein>
<reference evidence="1 2" key="1">
    <citation type="submission" date="2020-08" db="EMBL/GenBank/DDBJ databases">
        <title>Above-ground endophytic microbial communities from plants in different locations in the United States.</title>
        <authorList>
            <person name="Frank C."/>
        </authorList>
    </citation>
    <scope>NUCLEOTIDE SEQUENCE [LARGE SCALE GENOMIC DNA]</scope>
    <source>
        <strain evidence="1 2">WP4_2_2</strain>
    </source>
</reference>
<gene>
    <name evidence="1" type="ORF">F4827_006615</name>
</gene>
<dbReference type="EMBL" id="JACHBW010000031">
    <property type="protein sequence ID" value="MBB6106739.1"/>
    <property type="molecule type" value="Genomic_DNA"/>
</dbReference>
<keyword evidence="2" id="KW-1185">Reference proteome</keyword>
<dbReference type="AlphaFoldDB" id="A0A7W9WWC5"/>
<accession>A0A7W9WWC5</accession>
<evidence type="ECO:0000313" key="1">
    <source>
        <dbReference type="EMBL" id="MBB6106739.1"/>
    </source>
</evidence>
<dbReference type="Proteomes" id="UP000571554">
    <property type="component" value="Unassembled WGS sequence"/>
</dbReference>
<sequence>MECGNLKRLKTVMLAVISAGYMAQTRSVPTQSGGVSVGAATLSHGEAPAIVTDFAKLVGESGGAVVHIRATGTQANTG</sequence>